<keyword evidence="4" id="KW-0576">Peroxisome</keyword>
<name>A0A6A6VMJ3_9PLEO</name>
<dbReference type="PANTHER" id="PTHR43684">
    <property type="match status" value="1"/>
</dbReference>
<dbReference type="Proteomes" id="UP000799440">
    <property type="component" value="Unassembled WGS sequence"/>
</dbReference>
<accession>A0A6A6VMJ3</accession>
<evidence type="ECO:0000256" key="5">
    <source>
        <dbReference type="ARBA" id="ARBA00023235"/>
    </source>
</evidence>
<gene>
    <name evidence="6" type="ORF">M011DRAFT_393818</name>
</gene>
<dbReference type="GO" id="GO:0005777">
    <property type="term" value="C:peroxisome"/>
    <property type="evidence" value="ECO:0007669"/>
    <property type="project" value="UniProtKB-SubCell"/>
</dbReference>
<comment type="subcellular location">
    <subcellularLocation>
        <location evidence="1">Peroxisome</location>
    </subcellularLocation>
</comment>
<dbReference type="EMBL" id="MU006561">
    <property type="protein sequence ID" value="KAF2751832.1"/>
    <property type="molecule type" value="Genomic_DNA"/>
</dbReference>
<evidence type="ECO:0000256" key="4">
    <source>
        <dbReference type="ARBA" id="ARBA00023140"/>
    </source>
</evidence>
<dbReference type="InterPro" id="IPR001753">
    <property type="entry name" value="Enoyl-CoA_hydra/iso"/>
</dbReference>
<evidence type="ECO:0000256" key="3">
    <source>
        <dbReference type="ARBA" id="ARBA00023026"/>
    </source>
</evidence>
<dbReference type="GO" id="GO:0004165">
    <property type="term" value="F:delta(3)-delta(2)-enoyl-CoA isomerase activity"/>
    <property type="evidence" value="ECO:0007669"/>
    <property type="project" value="UniProtKB-ARBA"/>
</dbReference>
<evidence type="ECO:0000256" key="2">
    <source>
        <dbReference type="ARBA" id="ARBA00004685"/>
    </source>
</evidence>
<keyword evidence="5" id="KW-0413">Isomerase</keyword>
<dbReference type="PANTHER" id="PTHR43684:SF1">
    <property type="entry name" value="ENOYL-COA DELTA ISOMERASE 2"/>
    <property type="match status" value="1"/>
</dbReference>
<dbReference type="CDD" id="cd06558">
    <property type="entry name" value="crotonase-like"/>
    <property type="match status" value="1"/>
</dbReference>
<keyword evidence="7" id="KW-1185">Reference proteome</keyword>
<dbReference type="Gene3D" id="3.90.226.10">
    <property type="entry name" value="2-enoyl-CoA Hydratase, Chain A, domain 1"/>
    <property type="match status" value="1"/>
</dbReference>
<dbReference type="InterPro" id="IPR051053">
    <property type="entry name" value="ECH/Chromodomain_protein"/>
</dbReference>
<sequence>MTSPPQLKTLLIERLSAGAALLSYNTPKRSNAFDPQQYNDLRDGLVWARDDPDIRVVVVAGKGKHYCAGRAMGGPENTIEAEIEAGGRLAQVLSNYPKVLIAAVHGASIGWGCTQLTNFDLIYAHQKAFFQTPFMPLGIVPEGGSSYTFPETMGRPQANALLLAGERLSAQEAYVGGLITAVVEAGTPDEFLGKVVEKAKRIGGYSAEALQMCKRLTADAMNDSEARMKAGERERRDTLIRFSREETKQSLGVFGKNNEKAKM</sequence>
<evidence type="ECO:0000256" key="1">
    <source>
        <dbReference type="ARBA" id="ARBA00004275"/>
    </source>
</evidence>
<organism evidence="6 7">
    <name type="scientific">Sporormia fimetaria CBS 119925</name>
    <dbReference type="NCBI Taxonomy" id="1340428"/>
    <lineage>
        <taxon>Eukaryota</taxon>
        <taxon>Fungi</taxon>
        <taxon>Dikarya</taxon>
        <taxon>Ascomycota</taxon>
        <taxon>Pezizomycotina</taxon>
        <taxon>Dothideomycetes</taxon>
        <taxon>Pleosporomycetidae</taxon>
        <taxon>Pleosporales</taxon>
        <taxon>Sporormiaceae</taxon>
        <taxon>Sporormia</taxon>
    </lineage>
</organism>
<evidence type="ECO:0000313" key="6">
    <source>
        <dbReference type="EMBL" id="KAF2751832.1"/>
    </source>
</evidence>
<dbReference type="AlphaFoldDB" id="A0A6A6VMJ3"/>
<dbReference type="OrthoDB" id="448450at2759"/>
<dbReference type="InterPro" id="IPR029045">
    <property type="entry name" value="ClpP/crotonase-like_dom_sf"/>
</dbReference>
<evidence type="ECO:0000313" key="7">
    <source>
        <dbReference type="Proteomes" id="UP000799440"/>
    </source>
</evidence>
<protein>
    <submittedName>
        <fullName evidence="6">ClpP/crotonase</fullName>
    </submittedName>
</protein>
<dbReference type="Pfam" id="PF00378">
    <property type="entry name" value="ECH_1"/>
    <property type="match status" value="1"/>
</dbReference>
<proteinExistence type="predicted"/>
<dbReference type="SUPFAM" id="SSF52096">
    <property type="entry name" value="ClpP/crotonase"/>
    <property type="match status" value="1"/>
</dbReference>
<comment type="pathway">
    <text evidence="2">Mycotoxin biosynthesis.</text>
</comment>
<keyword evidence="3" id="KW-0843">Virulence</keyword>
<reference evidence="6" key="1">
    <citation type="journal article" date="2020" name="Stud. Mycol.">
        <title>101 Dothideomycetes genomes: a test case for predicting lifestyles and emergence of pathogens.</title>
        <authorList>
            <person name="Haridas S."/>
            <person name="Albert R."/>
            <person name="Binder M."/>
            <person name="Bloem J."/>
            <person name="Labutti K."/>
            <person name="Salamov A."/>
            <person name="Andreopoulos B."/>
            <person name="Baker S."/>
            <person name="Barry K."/>
            <person name="Bills G."/>
            <person name="Bluhm B."/>
            <person name="Cannon C."/>
            <person name="Castanera R."/>
            <person name="Culley D."/>
            <person name="Daum C."/>
            <person name="Ezra D."/>
            <person name="Gonzalez J."/>
            <person name="Henrissat B."/>
            <person name="Kuo A."/>
            <person name="Liang C."/>
            <person name="Lipzen A."/>
            <person name="Lutzoni F."/>
            <person name="Magnuson J."/>
            <person name="Mondo S."/>
            <person name="Nolan M."/>
            <person name="Ohm R."/>
            <person name="Pangilinan J."/>
            <person name="Park H.-J."/>
            <person name="Ramirez L."/>
            <person name="Alfaro M."/>
            <person name="Sun H."/>
            <person name="Tritt A."/>
            <person name="Yoshinaga Y."/>
            <person name="Zwiers L.-H."/>
            <person name="Turgeon B."/>
            <person name="Goodwin S."/>
            <person name="Spatafora J."/>
            <person name="Crous P."/>
            <person name="Grigoriev I."/>
        </authorList>
    </citation>
    <scope>NUCLEOTIDE SEQUENCE</scope>
    <source>
        <strain evidence="6">CBS 119925</strain>
    </source>
</reference>